<evidence type="ECO:0000313" key="2">
    <source>
        <dbReference type="EMBL" id="KAF5757486.1"/>
    </source>
</evidence>
<reference evidence="2" key="2">
    <citation type="submission" date="2020-06" db="EMBL/GenBank/DDBJ databases">
        <title>Helianthus annuus Genome sequencing and assembly Release 2.</title>
        <authorList>
            <person name="Gouzy J."/>
            <person name="Langlade N."/>
            <person name="Munos S."/>
        </authorList>
    </citation>
    <scope>NUCLEOTIDE SEQUENCE</scope>
    <source>
        <tissue evidence="2">Leaves</tissue>
    </source>
</reference>
<reference evidence="2" key="1">
    <citation type="journal article" date="2017" name="Nature">
        <title>The sunflower genome provides insights into oil metabolism, flowering and Asterid evolution.</title>
        <authorList>
            <person name="Badouin H."/>
            <person name="Gouzy J."/>
            <person name="Grassa C.J."/>
            <person name="Murat F."/>
            <person name="Staton S.E."/>
            <person name="Cottret L."/>
            <person name="Lelandais-Briere C."/>
            <person name="Owens G.L."/>
            <person name="Carrere S."/>
            <person name="Mayjonade B."/>
            <person name="Legrand L."/>
            <person name="Gill N."/>
            <person name="Kane N.C."/>
            <person name="Bowers J.E."/>
            <person name="Hubner S."/>
            <person name="Bellec A."/>
            <person name="Berard A."/>
            <person name="Berges H."/>
            <person name="Blanchet N."/>
            <person name="Boniface M.C."/>
            <person name="Brunel D."/>
            <person name="Catrice O."/>
            <person name="Chaidir N."/>
            <person name="Claudel C."/>
            <person name="Donnadieu C."/>
            <person name="Faraut T."/>
            <person name="Fievet G."/>
            <person name="Helmstetter N."/>
            <person name="King M."/>
            <person name="Knapp S.J."/>
            <person name="Lai Z."/>
            <person name="Le Paslier M.C."/>
            <person name="Lippi Y."/>
            <person name="Lorenzon L."/>
            <person name="Mandel J.R."/>
            <person name="Marage G."/>
            <person name="Marchand G."/>
            <person name="Marquand E."/>
            <person name="Bret-Mestries E."/>
            <person name="Morien E."/>
            <person name="Nambeesan S."/>
            <person name="Nguyen T."/>
            <person name="Pegot-Espagnet P."/>
            <person name="Pouilly N."/>
            <person name="Raftis F."/>
            <person name="Sallet E."/>
            <person name="Schiex T."/>
            <person name="Thomas J."/>
            <person name="Vandecasteele C."/>
            <person name="Vares D."/>
            <person name="Vear F."/>
            <person name="Vautrin S."/>
            <person name="Crespi M."/>
            <person name="Mangin B."/>
            <person name="Burke J.M."/>
            <person name="Salse J."/>
            <person name="Munos S."/>
            <person name="Vincourt P."/>
            <person name="Rieseberg L.H."/>
            <person name="Langlade N.B."/>
        </authorList>
    </citation>
    <scope>NUCLEOTIDE SEQUENCE</scope>
    <source>
        <tissue evidence="2">Leaves</tissue>
    </source>
</reference>
<proteinExistence type="predicted"/>
<dbReference type="Proteomes" id="UP000215914">
    <property type="component" value="Unassembled WGS sequence"/>
</dbReference>
<feature type="compositionally biased region" description="Polar residues" evidence="1">
    <location>
        <begin position="1"/>
        <end position="16"/>
    </location>
</feature>
<dbReference type="EMBL" id="MNCJ02000332">
    <property type="protein sequence ID" value="KAF5757486.1"/>
    <property type="molecule type" value="Genomic_DNA"/>
</dbReference>
<comment type="caution">
    <text evidence="2">The sequence shown here is derived from an EMBL/GenBank/DDBJ whole genome shotgun (WGS) entry which is preliminary data.</text>
</comment>
<name>A0A9K3DLH2_HELAN</name>
<dbReference type="AlphaFoldDB" id="A0A9K3DLH2"/>
<accession>A0A9K3DLH2</accession>
<dbReference type="Gramene" id="mRNA:HanXRQr2_Chr17g0827261">
    <property type="protein sequence ID" value="CDS:HanXRQr2_Chr17g0827261.1"/>
    <property type="gene ID" value="HanXRQr2_Chr17g0827261"/>
</dbReference>
<evidence type="ECO:0000256" key="1">
    <source>
        <dbReference type="SAM" id="MobiDB-lite"/>
    </source>
</evidence>
<sequence length="71" mass="8002">MLRNQSSDFVADSNTDPIDETDSGLTGNRNNRIREDDVTFMLFNRSYSSIIFSRSSSVVTEINESRSSFGN</sequence>
<feature type="region of interest" description="Disordered" evidence="1">
    <location>
        <begin position="1"/>
        <end position="31"/>
    </location>
</feature>
<evidence type="ECO:0000313" key="3">
    <source>
        <dbReference type="Proteomes" id="UP000215914"/>
    </source>
</evidence>
<gene>
    <name evidence="2" type="ORF">HanXRQr2_Chr17g0827261</name>
</gene>
<protein>
    <submittedName>
        <fullName evidence="2">Uncharacterized protein</fullName>
    </submittedName>
</protein>
<organism evidence="2 3">
    <name type="scientific">Helianthus annuus</name>
    <name type="common">Common sunflower</name>
    <dbReference type="NCBI Taxonomy" id="4232"/>
    <lineage>
        <taxon>Eukaryota</taxon>
        <taxon>Viridiplantae</taxon>
        <taxon>Streptophyta</taxon>
        <taxon>Embryophyta</taxon>
        <taxon>Tracheophyta</taxon>
        <taxon>Spermatophyta</taxon>
        <taxon>Magnoliopsida</taxon>
        <taxon>eudicotyledons</taxon>
        <taxon>Gunneridae</taxon>
        <taxon>Pentapetalae</taxon>
        <taxon>asterids</taxon>
        <taxon>campanulids</taxon>
        <taxon>Asterales</taxon>
        <taxon>Asteraceae</taxon>
        <taxon>Asteroideae</taxon>
        <taxon>Heliantheae alliance</taxon>
        <taxon>Heliantheae</taxon>
        <taxon>Helianthus</taxon>
    </lineage>
</organism>
<keyword evidence="3" id="KW-1185">Reference proteome</keyword>